<comment type="caution">
    <text evidence="1">The sequence shown here is derived from an EMBL/GenBank/DDBJ whole genome shotgun (WGS) entry which is preliminary data.</text>
</comment>
<proteinExistence type="predicted"/>
<dbReference type="Proteomes" id="UP000824219">
    <property type="component" value="Linkage Group LG15"/>
</dbReference>
<accession>A0A9D3SGS8</accession>
<organism evidence="1 2">
    <name type="scientific">Hemibagrus wyckioides</name>
    <dbReference type="NCBI Taxonomy" id="337641"/>
    <lineage>
        <taxon>Eukaryota</taxon>
        <taxon>Metazoa</taxon>
        <taxon>Chordata</taxon>
        <taxon>Craniata</taxon>
        <taxon>Vertebrata</taxon>
        <taxon>Euteleostomi</taxon>
        <taxon>Actinopterygii</taxon>
        <taxon>Neopterygii</taxon>
        <taxon>Teleostei</taxon>
        <taxon>Ostariophysi</taxon>
        <taxon>Siluriformes</taxon>
        <taxon>Bagridae</taxon>
        <taxon>Hemibagrus</taxon>
    </lineage>
</organism>
<evidence type="ECO:0000313" key="1">
    <source>
        <dbReference type="EMBL" id="KAG7323285.1"/>
    </source>
</evidence>
<dbReference type="AlphaFoldDB" id="A0A9D3SGS8"/>
<name>A0A9D3SGS8_9TELE</name>
<sequence>MTVPCPARQSLWVLQDVLELSTRVQAVVRRSRSRLPWLDRKSLSSTLLEVKKETSKECARRESSRYTGTYLALRNAFVEYPPNQLYRQPPTTFLSFAEIPRETPSRVALTSIRCNPGPIPLKAPLQRQDC</sequence>
<reference evidence="1 2" key="1">
    <citation type="submission" date="2021-06" db="EMBL/GenBank/DDBJ databases">
        <title>Chromosome-level genome assembly of the red-tail catfish (Hemibagrus wyckioides).</title>
        <authorList>
            <person name="Shao F."/>
        </authorList>
    </citation>
    <scope>NUCLEOTIDE SEQUENCE [LARGE SCALE GENOMIC DNA]</scope>
    <source>
        <strain evidence="1">EC202008001</strain>
        <tissue evidence="1">Blood</tissue>
    </source>
</reference>
<gene>
    <name evidence="1" type="ORF">KOW79_012987</name>
</gene>
<protein>
    <submittedName>
        <fullName evidence="1">Uncharacterized protein</fullName>
    </submittedName>
</protein>
<evidence type="ECO:0000313" key="2">
    <source>
        <dbReference type="Proteomes" id="UP000824219"/>
    </source>
</evidence>
<keyword evidence="2" id="KW-1185">Reference proteome</keyword>
<dbReference type="EMBL" id="JAHKSW010000015">
    <property type="protein sequence ID" value="KAG7323285.1"/>
    <property type="molecule type" value="Genomic_DNA"/>
</dbReference>